<reference evidence="6 7" key="1">
    <citation type="submission" date="2017-03" db="EMBL/GenBank/DDBJ databases">
        <title>Whole genome sequences of fourteen strains of Bradyrhizobium canariense and one strain of Bradyrhizobium japonicum isolated from Lupinus (Papilionoideae: Genisteae) species in Algeria.</title>
        <authorList>
            <person name="Crovadore J."/>
            <person name="Chekireb D."/>
            <person name="Brachmann A."/>
            <person name="Chablais R."/>
            <person name="Cochard B."/>
            <person name="Lefort F."/>
        </authorList>
    </citation>
    <scope>NUCLEOTIDE SEQUENCE [LARGE SCALE GENOMIC DNA]</scope>
    <source>
        <strain evidence="6 7">UBMAN05</strain>
    </source>
</reference>
<keyword evidence="4" id="KW-0862">Zinc</keyword>
<evidence type="ECO:0000256" key="2">
    <source>
        <dbReference type="ARBA" id="ARBA00022723"/>
    </source>
</evidence>
<name>A0ABX3XAL4_9BRAD</name>
<gene>
    <name evidence="6" type="ORF">BST63_02785</name>
</gene>
<proteinExistence type="predicted"/>
<comment type="caution">
    <text evidence="6">The sequence shown here is derived from an EMBL/GenBank/DDBJ whole genome shotgun (WGS) entry which is preliminary data.</text>
</comment>
<evidence type="ECO:0000313" key="6">
    <source>
        <dbReference type="EMBL" id="OSJ34899.1"/>
    </source>
</evidence>
<dbReference type="InterPro" id="IPR055438">
    <property type="entry name" value="AstE_AspA_cat"/>
</dbReference>
<dbReference type="Gene3D" id="3.40.630.10">
    <property type="entry name" value="Zn peptidases"/>
    <property type="match status" value="1"/>
</dbReference>
<comment type="cofactor">
    <cofactor evidence="1">
        <name>Zn(2+)</name>
        <dbReference type="ChEBI" id="CHEBI:29105"/>
    </cofactor>
</comment>
<feature type="domain" description="Succinylglutamate desuccinylase/Aspartoacylase catalytic" evidence="5">
    <location>
        <begin position="39"/>
        <end position="228"/>
    </location>
</feature>
<evidence type="ECO:0000259" key="5">
    <source>
        <dbReference type="Pfam" id="PF24827"/>
    </source>
</evidence>
<protein>
    <recommendedName>
        <fullName evidence="5">Succinylglutamate desuccinylase/Aspartoacylase catalytic domain-containing protein</fullName>
    </recommendedName>
</protein>
<keyword evidence="2" id="KW-0479">Metal-binding</keyword>
<dbReference type="RefSeq" id="WP_085383384.1">
    <property type="nucleotide sequence ID" value="NZ_NAFJ01000096.1"/>
</dbReference>
<evidence type="ECO:0000256" key="1">
    <source>
        <dbReference type="ARBA" id="ARBA00001947"/>
    </source>
</evidence>
<evidence type="ECO:0000313" key="7">
    <source>
        <dbReference type="Proteomes" id="UP000193884"/>
    </source>
</evidence>
<accession>A0ABX3XAL4</accession>
<keyword evidence="3" id="KW-0378">Hydrolase</keyword>
<dbReference type="EMBL" id="NAFK01000117">
    <property type="protein sequence ID" value="OSJ34899.1"/>
    <property type="molecule type" value="Genomic_DNA"/>
</dbReference>
<sequence>MPATPVTQSARVAYEEVQFSSAVLSGRAWPLIIIDAGNPGPRLCVMAGMHINEVSSMEAALRLVPFFERQLRAGRVEIMPVVNVPALWTNTVQTCPVDEKNINFAFPGSPIGSFTPALAHALLNEWAGDASLLIDLHGGDLPTQVSYFTMCQLTGNVSFDAETRAFAMCFDADLHVEFPAHNSENTGRACNVRPMTGKHAVMVEGGGNGLIEEASVDYHVQGVLRCAARLGLVEPLSITRARNGLRVSGFEKVVAPANGRFYPLVKVVDQVRRGQTIGQLNDVYGRNVEELRSPIDGAVVYRITHPMVTQGWAVMAIGAVY</sequence>
<evidence type="ECO:0000256" key="3">
    <source>
        <dbReference type="ARBA" id="ARBA00022801"/>
    </source>
</evidence>
<organism evidence="6 7">
    <name type="scientific">Bradyrhizobium canariense</name>
    <dbReference type="NCBI Taxonomy" id="255045"/>
    <lineage>
        <taxon>Bacteria</taxon>
        <taxon>Pseudomonadati</taxon>
        <taxon>Pseudomonadota</taxon>
        <taxon>Alphaproteobacteria</taxon>
        <taxon>Hyphomicrobiales</taxon>
        <taxon>Nitrobacteraceae</taxon>
        <taxon>Bradyrhizobium</taxon>
    </lineage>
</organism>
<dbReference type="InterPro" id="IPR043795">
    <property type="entry name" value="N-alpha-Ac-DABA-like"/>
</dbReference>
<keyword evidence="7" id="KW-1185">Reference proteome</keyword>
<dbReference type="PANTHER" id="PTHR37326">
    <property type="entry name" value="BLL3975 PROTEIN"/>
    <property type="match status" value="1"/>
</dbReference>
<evidence type="ECO:0000256" key="4">
    <source>
        <dbReference type="ARBA" id="ARBA00022833"/>
    </source>
</evidence>
<dbReference type="SUPFAM" id="SSF53187">
    <property type="entry name" value="Zn-dependent exopeptidases"/>
    <property type="match status" value="1"/>
</dbReference>
<dbReference type="InterPro" id="IPR053138">
    <property type="entry name" value="N-alpha-Ac-DABA_deacetylase"/>
</dbReference>
<dbReference type="Pfam" id="PF24827">
    <property type="entry name" value="AstE_AspA_cat"/>
    <property type="match status" value="1"/>
</dbReference>
<dbReference type="PANTHER" id="PTHR37326:SF1">
    <property type="entry name" value="BLL3975 PROTEIN"/>
    <property type="match status" value="1"/>
</dbReference>
<dbReference type="PIRSF" id="PIRSF039012">
    <property type="entry name" value="ASP"/>
    <property type="match status" value="1"/>
</dbReference>
<dbReference type="Proteomes" id="UP000193884">
    <property type="component" value="Unassembled WGS sequence"/>
</dbReference>